<comment type="similarity">
    <text evidence="2">Belongs to the glycosyl hydrolase 3 family.</text>
</comment>
<dbReference type="OMA" id="PMWVNAE"/>
<dbReference type="Proteomes" id="UP000001396">
    <property type="component" value="Unassembled WGS sequence"/>
</dbReference>
<protein>
    <recommendedName>
        <fullName evidence="3">beta-glucosidase</fullName>
        <ecNumber evidence="3">3.2.1.21</ecNumber>
    </recommendedName>
</protein>
<dbReference type="GO" id="GO:0008422">
    <property type="term" value="F:beta-glucosidase activity"/>
    <property type="evidence" value="ECO:0007669"/>
    <property type="project" value="UniProtKB-EC"/>
</dbReference>
<dbReference type="InterPro" id="IPR026891">
    <property type="entry name" value="Fn3-like"/>
</dbReference>
<dbReference type="SUPFAM" id="SSF52279">
    <property type="entry name" value="Beta-D-glucan exohydrolase, C-terminal domain"/>
    <property type="match status" value="1"/>
</dbReference>
<dbReference type="SMART" id="SM01217">
    <property type="entry name" value="Fn3_like"/>
    <property type="match status" value="1"/>
</dbReference>
<dbReference type="InterPro" id="IPR017853">
    <property type="entry name" value="GH"/>
</dbReference>
<dbReference type="AlphaFoldDB" id="D3B5V0"/>
<evidence type="ECO:0000313" key="10">
    <source>
        <dbReference type="Proteomes" id="UP000001396"/>
    </source>
</evidence>
<dbReference type="STRING" id="670386.D3B5V0"/>
<dbReference type="Gene3D" id="3.20.20.300">
    <property type="entry name" value="Glycoside hydrolase, family 3, N-terminal domain"/>
    <property type="match status" value="1"/>
</dbReference>
<evidence type="ECO:0000256" key="2">
    <source>
        <dbReference type="ARBA" id="ARBA00005336"/>
    </source>
</evidence>
<dbReference type="Pfam" id="PF01915">
    <property type="entry name" value="Glyco_hydro_3_C"/>
    <property type="match status" value="1"/>
</dbReference>
<evidence type="ECO:0000256" key="5">
    <source>
        <dbReference type="ARBA" id="ARBA00022801"/>
    </source>
</evidence>
<dbReference type="Pfam" id="PF14310">
    <property type="entry name" value="Fn3-like"/>
    <property type="match status" value="1"/>
</dbReference>
<evidence type="ECO:0000256" key="7">
    <source>
        <dbReference type="SAM" id="SignalP"/>
    </source>
</evidence>
<evidence type="ECO:0000313" key="9">
    <source>
        <dbReference type="EMBL" id="EFA83248.1"/>
    </source>
</evidence>
<sequence length="809" mass="89382">MMKIVLLSLLLVSFVAFAIAATEKVNINNQPYSYGEEDDEPIYKQKKYKISEMYPKPELTEQQKQYIKNRDDFVTALLGKMSIVEKVGQMTQIDVNKLVYPNTVQLNETYVDEITKEFQIGSFLNSPTTGGIVQGYSSLNATQWIDLLTTLQRITVKNQPNSIPMIYGIDSIHGGTYIEKSTLFPHGTGMGATFNPDLVYQGQTISGKDSAACGFPWVFSPVLGLGVQPMWSRMYETFSEDPFVASQLGEASVRGLQRDSNPFTGNISSPAVVGTAKHYFGYSNPVNGKDRTPAWIPERMMRHYFLPSFAQALNKGFAGTVMVNSAEINGIPMHASEKYIAGVLREELQFDGLAVSDWQDIEKLHFFHKIAPTMVQAIELALNAGIDMSMVADDFSFPRLLLRMVQNGRIPESRLDMSVRRILNLKYATGLFDNPYPVTDPELIESIGQLEDREVAANAVAESVTLLQNNQVLPLNPSQISKILVTGPSADSLPNQNGGWTFHWQGAKYNSEFPFGTTILSGIQQYLNQTNAEVVFEQGTEYGVINQTLLEQAANAASESDAVVVVLGELPESEGAGDINDLSMDEAQVFLLETLVQSTKAPIILVLIEARPRVLPPALVAQLGAVLMAYLPGSEAGKPIAEIIFGDINPSGRLPITYPASTGDISPYYYKYSMEGIHTPLFDFGHGLSYTQFEYSDINCNATRFGPTNFTGNVGDYVRISVSITNVGKMTGKETAMLFLGKEYAQITPEVRMLKGFRKILLNPGDSQRVDFVLTPREFTFIGIDNQITAETGQFFINIGSQSMTYYLA</sequence>
<reference evidence="9 10" key="1">
    <citation type="journal article" date="2011" name="Genome Res.">
        <title>Phylogeny-wide analysis of social amoeba genomes highlights ancient origins for complex intercellular communication.</title>
        <authorList>
            <person name="Heidel A.J."/>
            <person name="Lawal H.M."/>
            <person name="Felder M."/>
            <person name="Schilde C."/>
            <person name="Helps N.R."/>
            <person name="Tunggal B."/>
            <person name="Rivero F."/>
            <person name="John U."/>
            <person name="Schleicher M."/>
            <person name="Eichinger L."/>
            <person name="Platzer M."/>
            <person name="Noegel A.A."/>
            <person name="Schaap P."/>
            <person name="Gloeckner G."/>
        </authorList>
    </citation>
    <scope>NUCLEOTIDE SEQUENCE [LARGE SCALE GENOMIC DNA]</scope>
    <source>
        <strain evidence="10">ATCC 26659 / Pp 5 / PN500</strain>
    </source>
</reference>
<dbReference type="EC" id="3.2.1.21" evidence="3"/>
<dbReference type="InParanoid" id="D3B5V0"/>
<proteinExistence type="inferred from homology"/>
<keyword evidence="10" id="KW-1185">Reference proteome</keyword>
<name>D3B5V0_HETP5</name>
<dbReference type="InterPro" id="IPR002772">
    <property type="entry name" value="Glyco_hydro_3_C"/>
</dbReference>
<dbReference type="PANTHER" id="PTHR30620:SF16">
    <property type="entry name" value="LYSOSOMAL BETA GLUCOSIDASE"/>
    <property type="match status" value="1"/>
</dbReference>
<dbReference type="FunFam" id="3.20.20.300:FF:000007">
    <property type="entry name" value="Lysosomal beta glucosidase"/>
    <property type="match status" value="1"/>
</dbReference>
<evidence type="ECO:0000259" key="8">
    <source>
        <dbReference type="SMART" id="SM01217"/>
    </source>
</evidence>
<evidence type="ECO:0000256" key="1">
    <source>
        <dbReference type="ARBA" id="ARBA00000448"/>
    </source>
</evidence>
<comment type="catalytic activity">
    <reaction evidence="1">
        <text>Hydrolysis of terminal, non-reducing beta-D-glucosyl residues with release of beta-D-glucose.</text>
        <dbReference type="EC" id="3.2.1.21"/>
    </reaction>
</comment>
<feature type="signal peptide" evidence="7">
    <location>
        <begin position="1"/>
        <end position="20"/>
    </location>
</feature>
<organism evidence="9 10">
    <name type="scientific">Heterostelium pallidum (strain ATCC 26659 / Pp 5 / PN500)</name>
    <name type="common">Cellular slime mold</name>
    <name type="synonym">Polysphondylium pallidum</name>
    <dbReference type="NCBI Taxonomy" id="670386"/>
    <lineage>
        <taxon>Eukaryota</taxon>
        <taxon>Amoebozoa</taxon>
        <taxon>Evosea</taxon>
        <taxon>Eumycetozoa</taxon>
        <taxon>Dictyostelia</taxon>
        <taxon>Acytosteliales</taxon>
        <taxon>Acytosteliaceae</taxon>
        <taxon>Heterostelium</taxon>
    </lineage>
</organism>
<dbReference type="Gene3D" id="2.60.40.10">
    <property type="entry name" value="Immunoglobulins"/>
    <property type="match status" value="1"/>
</dbReference>
<dbReference type="InterPro" id="IPR013783">
    <property type="entry name" value="Ig-like_fold"/>
</dbReference>
<dbReference type="Gene3D" id="3.40.50.1700">
    <property type="entry name" value="Glycoside hydrolase family 3 C-terminal domain"/>
    <property type="match status" value="1"/>
</dbReference>
<keyword evidence="5" id="KW-0378">Hydrolase</keyword>
<evidence type="ECO:0000256" key="6">
    <source>
        <dbReference type="ARBA" id="ARBA00023295"/>
    </source>
</evidence>
<evidence type="ECO:0000256" key="4">
    <source>
        <dbReference type="ARBA" id="ARBA00022729"/>
    </source>
</evidence>
<dbReference type="InterPro" id="IPR036962">
    <property type="entry name" value="Glyco_hydro_3_N_sf"/>
</dbReference>
<dbReference type="PRINTS" id="PR00133">
    <property type="entry name" value="GLHYDRLASE3"/>
</dbReference>
<dbReference type="InterPro" id="IPR036881">
    <property type="entry name" value="Glyco_hydro_3_C_sf"/>
</dbReference>
<dbReference type="SUPFAM" id="SSF51445">
    <property type="entry name" value="(Trans)glycosidases"/>
    <property type="match status" value="1"/>
</dbReference>
<dbReference type="GO" id="GO:0009251">
    <property type="term" value="P:glucan catabolic process"/>
    <property type="evidence" value="ECO:0007669"/>
    <property type="project" value="TreeGrafter"/>
</dbReference>
<feature type="chain" id="PRO_5003042230" description="beta-glucosidase" evidence="7">
    <location>
        <begin position="21"/>
        <end position="809"/>
    </location>
</feature>
<dbReference type="EMBL" id="ADBJ01000017">
    <property type="protein sequence ID" value="EFA83248.1"/>
    <property type="molecule type" value="Genomic_DNA"/>
</dbReference>
<dbReference type="RefSeq" id="XP_020435365.1">
    <property type="nucleotide sequence ID" value="XM_020574951.1"/>
</dbReference>
<dbReference type="GeneID" id="31359525"/>
<feature type="domain" description="Fibronectin type III-like" evidence="8">
    <location>
        <begin position="734"/>
        <end position="803"/>
    </location>
</feature>
<dbReference type="FunCoup" id="D3B5V0">
    <property type="interactions" value="46"/>
</dbReference>
<dbReference type="InterPro" id="IPR001764">
    <property type="entry name" value="Glyco_hydro_3_N"/>
</dbReference>
<dbReference type="Pfam" id="PF00933">
    <property type="entry name" value="Glyco_hydro_3"/>
    <property type="match status" value="1"/>
</dbReference>
<keyword evidence="6" id="KW-0326">Glycosidase</keyword>
<keyword evidence="4 7" id="KW-0732">Signal</keyword>
<comment type="caution">
    <text evidence="9">The sequence shown here is derived from an EMBL/GenBank/DDBJ whole genome shotgun (WGS) entry which is preliminary data.</text>
</comment>
<evidence type="ECO:0000256" key="3">
    <source>
        <dbReference type="ARBA" id="ARBA00012744"/>
    </source>
</evidence>
<dbReference type="PANTHER" id="PTHR30620">
    <property type="entry name" value="PERIPLASMIC BETA-GLUCOSIDASE-RELATED"/>
    <property type="match status" value="1"/>
</dbReference>
<dbReference type="InterPro" id="IPR051915">
    <property type="entry name" value="Cellulose_Degrad_GH3"/>
</dbReference>
<accession>D3B5V0</accession>
<gene>
    <name evidence="9" type="ORF">PPL_04038</name>
</gene>